<feature type="transmembrane region" description="Helical" evidence="2">
    <location>
        <begin position="59"/>
        <end position="79"/>
    </location>
</feature>
<accession>Q7UV22</accession>
<dbReference type="KEGG" id="rba:RB2929"/>
<feature type="compositionally biased region" description="Pro residues" evidence="1">
    <location>
        <begin position="1"/>
        <end position="19"/>
    </location>
</feature>
<keyword evidence="2" id="KW-1133">Transmembrane helix</keyword>
<feature type="transmembrane region" description="Helical" evidence="2">
    <location>
        <begin position="86"/>
        <end position="105"/>
    </location>
</feature>
<evidence type="ECO:0000256" key="2">
    <source>
        <dbReference type="SAM" id="Phobius"/>
    </source>
</evidence>
<sequence length="162" mass="17442">MPCPNPHDSPDEMPPPSTFPGPTERDRHPGRLGGLLGIGSLLVAITFVCWMFTLTSGVSIFALVIGGLVAAPYLLIWLACRSLRFWAARLVIVVALVGCCLLGIYAFSTVDDDAQGGLNLVFGPIYQLIGVFVLLTLAAVIDHVWKRHSARSLLRQDVETAG</sequence>
<feature type="region of interest" description="Disordered" evidence="1">
    <location>
        <begin position="1"/>
        <end position="24"/>
    </location>
</feature>
<dbReference type="OrthoDB" id="291104at2"/>
<dbReference type="EMBL" id="BX294137">
    <property type="protein sequence ID" value="CAD72905.1"/>
    <property type="molecule type" value="Genomic_DNA"/>
</dbReference>
<reference evidence="3 4" key="1">
    <citation type="journal article" date="2003" name="Proc. Natl. Acad. Sci. U.S.A.">
        <title>Complete genome sequence of the marine planctomycete Pirellula sp. strain 1.</title>
        <authorList>
            <person name="Gloeckner F.O."/>
            <person name="Kube M."/>
            <person name="Bauer M."/>
            <person name="Teeling H."/>
            <person name="Lombardot T."/>
            <person name="Ludwig W."/>
            <person name="Gade D."/>
            <person name="Beck A."/>
            <person name="Borzym K."/>
            <person name="Heitmann K."/>
            <person name="Rabus R."/>
            <person name="Schlesner H."/>
            <person name="Amann R."/>
            <person name="Reinhardt R."/>
        </authorList>
    </citation>
    <scope>NUCLEOTIDE SEQUENCE [LARGE SCALE GENOMIC DNA]</scope>
    <source>
        <strain evidence="4">DSM 10527 / NCIMB 13988 / SH1</strain>
    </source>
</reference>
<feature type="transmembrane region" description="Helical" evidence="2">
    <location>
        <begin position="32"/>
        <end position="53"/>
    </location>
</feature>
<keyword evidence="2" id="KW-0812">Transmembrane</keyword>
<evidence type="ECO:0000256" key="1">
    <source>
        <dbReference type="SAM" id="MobiDB-lite"/>
    </source>
</evidence>
<feature type="transmembrane region" description="Helical" evidence="2">
    <location>
        <begin position="125"/>
        <end position="145"/>
    </location>
</feature>
<dbReference type="STRING" id="243090.RB2929"/>
<keyword evidence="4" id="KW-1185">Reference proteome</keyword>
<name>Q7UV22_RHOBA</name>
<dbReference type="InParanoid" id="Q7UV22"/>
<protein>
    <submittedName>
        <fullName evidence="3">Uncharacterized protein</fullName>
    </submittedName>
</protein>
<gene>
    <name evidence="3" type="ordered locus">RB2929</name>
</gene>
<dbReference type="AlphaFoldDB" id="Q7UV22"/>
<keyword evidence="2" id="KW-0472">Membrane</keyword>
<evidence type="ECO:0000313" key="3">
    <source>
        <dbReference type="EMBL" id="CAD72905.1"/>
    </source>
</evidence>
<proteinExistence type="predicted"/>
<dbReference type="Proteomes" id="UP000001025">
    <property type="component" value="Chromosome"/>
</dbReference>
<dbReference type="EnsemblBacteria" id="CAD72905">
    <property type="protein sequence ID" value="CAD72905"/>
    <property type="gene ID" value="RB2929"/>
</dbReference>
<evidence type="ECO:0000313" key="4">
    <source>
        <dbReference type="Proteomes" id="UP000001025"/>
    </source>
</evidence>
<dbReference type="HOGENOM" id="CLU_1634052_0_0_0"/>
<organism evidence="3 4">
    <name type="scientific">Rhodopirellula baltica (strain DSM 10527 / NCIMB 13988 / SH1)</name>
    <dbReference type="NCBI Taxonomy" id="243090"/>
    <lineage>
        <taxon>Bacteria</taxon>
        <taxon>Pseudomonadati</taxon>
        <taxon>Planctomycetota</taxon>
        <taxon>Planctomycetia</taxon>
        <taxon>Pirellulales</taxon>
        <taxon>Pirellulaceae</taxon>
        <taxon>Rhodopirellula</taxon>
    </lineage>
</organism>